<proteinExistence type="inferred from homology"/>
<comment type="function">
    <text evidence="9">Catalyzes the release of L-lysine from [LysW]-gamma-L-lysine and the release of L-ornithine from [LysW]-L-ornithine.</text>
</comment>
<evidence type="ECO:0000256" key="8">
    <source>
        <dbReference type="ARBA" id="ARBA00023285"/>
    </source>
</evidence>
<keyword evidence="1 9" id="KW-0963">Cytoplasm</keyword>
<dbReference type="InterPro" id="IPR050072">
    <property type="entry name" value="Peptidase_M20A"/>
</dbReference>
<dbReference type="InterPro" id="IPR010175">
    <property type="entry name" value="LysK"/>
</dbReference>
<feature type="binding site" evidence="9">
    <location>
        <position position="129"/>
    </location>
    <ligand>
        <name>Zn(2+)</name>
        <dbReference type="ChEBI" id="CHEBI:29105"/>
        <label>2</label>
    </ligand>
</feature>
<evidence type="ECO:0000313" key="10">
    <source>
        <dbReference type="EMBL" id="HHP81634.1"/>
    </source>
</evidence>
<keyword evidence="7 9" id="KW-0457">Lysine biosynthesis</keyword>
<evidence type="ECO:0000256" key="9">
    <source>
        <dbReference type="HAMAP-Rule" id="MF_01120"/>
    </source>
</evidence>
<dbReference type="SUPFAM" id="SSF55031">
    <property type="entry name" value="Bacterial exopeptidase dimerisation domain"/>
    <property type="match status" value="1"/>
</dbReference>
<keyword evidence="4 9" id="KW-0479">Metal-binding</keyword>
<dbReference type="NCBIfam" id="TIGR01902">
    <property type="entry name" value="dapE-lys-deAc"/>
    <property type="match status" value="1"/>
</dbReference>
<feature type="active site" evidence="9">
    <location>
        <position position="72"/>
    </location>
</feature>
<keyword evidence="2 9" id="KW-0055">Arginine biosynthesis</keyword>
<feature type="binding site" evidence="9">
    <location>
        <position position="152"/>
    </location>
    <ligand>
        <name>Zn(2+)</name>
        <dbReference type="ChEBI" id="CHEBI:29105"/>
        <label>1</label>
    </ligand>
</feature>
<evidence type="ECO:0000256" key="5">
    <source>
        <dbReference type="ARBA" id="ARBA00022801"/>
    </source>
</evidence>
<feature type="active site" description="Proton acceptor" evidence="9">
    <location>
        <position position="128"/>
    </location>
</feature>
<comment type="catalytic activity">
    <reaction evidence="9">
        <text>[amino-group carrier protein]-C-terminal-gamma-(L-lysyl)-L-glutamate + H2O = [amino-group carrier protein]-C-terminal-L-glutamate + L-lysine</text>
        <dbReference type="Rhea" id="RHEA:48684"/>
        <dbReference type="Rhea" id="RHEA-COMP:9693"/>
        <dbReference type="Rhea" id="RHEA-COMP:9715"/>
        <dbReference type="ChEBI" id="CHEBI:15377"/>
        <dbReference type="ChEBI" id="CHEBI:32551"/>
        <dbReference type="ChEBI" id="CHEBI:78525"/>
        <dbReference type="ChEBI" id="CHEBI:78526"/>
        <dbReference type="EC" id="3.5.1.130"/>
    </reaction>
</comment>
<evidence type="ECO:0000256" key="7">
    <source>
        <dbReference type="ARBA" id="ARBA00023154"/>
    </source>
</evidence>
<dbReference type="SUPFAM" id="SSF53187">
    <property type="entry name" value="Zn-dependent exopeptidases"/>
    <property type="match status" value="1"/>
</dbReference>
<keyword evidence="6 9" id="KW-0862">Zinc</keyword>
<feature type="binding site" evidence="9">
    <location>
        <position position="94"/>
    </location>
    <ligand>
        <name>Zn(2+)</name>
        <dbReference type="ChEBI" id="CHEBI:29105"/>
        <label>2</label>
    </ligand>
</feature>
<comment type="subcellular location">
    <subcellularLocation>
        <location evidence="9">Cytoplasm</location>
    </subcellularLocation>
</comment>
<dbReference type="GO" id="GO:0005737">
    <property type="term" value="C:cytoplasm"/>
    <property type="evidence" value="ECO:0007669"/>
    <property type="project" value="UniProtKB-SubCell"/>
</dbReference>
<dbReference type="Gene3D" id="3.40.630.10">
    <property type="entry name" value="Zn peptidases"/>
    <property type="match status" value="2"/>
</dbReference>
<dbReference type="GO" id="GO:0050897">
    <property type="term" value="F:cobalt ion binding"/>
    <property type="evidence" value="ECO:0007669"/>
    <property type="project" value="UniProtKB-UniRule"/>
</dbReference>
<keyword evidence="8 9" id="KW-0170">Cobalt</keyword>
<feature type="binding site" evidence="9">
    <location>
        <position position="333"/>
    </location>
    <ligand>
        <name>Zn(2+)</name>
        <dbReference type="ChEBI" id="CHEBI:29105"/>
        <label>2</label>
    </ligand>
</feature>
<evidence type="ECO:0000256" key="4">
    <source>
        <dbReference type="ARBA" id="ARBA00022723"/>
    </source>
</evidence>
<dbReference type="EMBL" id="DRZI01000132">
    <property type="protein sequence ID" value="HHP81634.1"/>
    <property type="molecule type" value="Genomic_DNA"/>
</dbReference>
<feature type="binding site" evidence="9">
    <location>
        <position position="70"/>
    </location>
    <ligand>
        <name>Zn(2+)</name>
        <dbReference type="ChEBI" id="CHEBI:29105"/>
        <label>1</label>
    </ligand>
</feature>
<dbReference type="GO" id="GO:0019878">
    <property type="term" value="P:lysine biosynthetic process via aminoadipic acid"/>
    <property type="evidence" value="ECO:0007669"/>
    <property type="project" value="UniProtKB-UniRule"/>
</dbReference>
<dbReference type="UniPathway" id="UPA00033">
    <property type="reaction ID" value="UER00039"/>
</dbReference>
<dbReference type="PANTHER" id="PTHR43808:SF28">
    <property type="entry name" value="[LYSW]-LYSINE_[LYSW]-ORNITHINE HYDROLASE"/>
    <property type="match status" value="1"/>
</dbReference>
<dbReference type="PROSITE" id="PS00758">
    <property type="entry name" value="ARGE_DAPE_CPG2_1"/>
    <property type="match status" value="1"/>
</dbReference>
<dbReference type="Pfam" id="PF01546">
    <property type="entry name" value="Peptidase_M20"/>
    <property type="match status" value="1"/>
</dbReference>
<evidence type="ECO:0000256" key="6">
    <source>
        <dbReference type="ARBA" id="ARBA00022833"/>
    </source>
</evidence>
<comment type="caution">
    <text evidence="10">The sequence shown here is derived from an EMBL/GenBank/DDBJ whole genome shotgun (WGS) entry which is preliminary data.</text>
</comment>
<comment type="cofactor">
    <cofactor evidence="9">
        <name>Zn(2+)</name>
        <dbReference type="ChEBI" id="CHEBI:29105"/>
    </cofactor>
    <cofactor evidence="9">
        <name>Co(2+)</name>
        <dbReference type="ChEBI" id="CHEBI:48828"/>
    </cofactor>
    <text evidence="9">Binds 2 Zn(2+) or Co(2+) ions per subunit.</text>
</comment>
<dbReference type="GO" id="GO:0016811">
    <property type="term" value="F:hydrolase activity, acting on carbon-nitrogen (but not peptide) bonds, in linear amides"/>
    <property type="evidence" value="ECO:0007669"/>
    <property type="project" value="UniProtKB-UniRule"/>
</dbReference>
<evidence type="ECO:0000256" key="1">
    <source>
        <dbReference type="ARBA" id="ARBA00022490"/>
    </source>
</evidence>
<comment type="pathway">
    <text evidence="9">Amino-acid biosynthesis; L-arginine biosynthesis.</text>
</comment>
<reference evidence="10" key="1">
    <citation type="journal article" date="2020" name="mSystems">
        <title>Genome- and Community-Level Interaction Insights into Carbon Utilization and Element Cycling Functions of Hydrothermarchaeota in Hydrothermal Sediment.</title>
        <authorList>
            <person name="Zhou Z."/>
            <person name="Liu Y."/>
            <person name="Xu W."/>
            <person name="Pan J."/>
            <person name="Luo Z.H."/>
            <person name="Li M."/>
        </authorList>
    </citation>
    <scope>NUCLEOTIDE SEQUENCE [LARGE SCALE GENOMIC DNA]</scope>
    <source>
        <strain evidence="10">SpSt-1121</strain>
    </source>
</reference>
<accession>A0A7C5TFI5</accession>
<dbReference type="EC" id="3.5.1.132" evidence="9"/>
<comment type="pathway">
    <text evidence="9">Amino-acid biosynthesis; L-lysine biosynthesis via AAA pathway; L-lysine from L-alpha-aminoadipate (Thermus route): step 5/5.</text>
</comment>
<keyword evidence="3 9" id="KW-0028">Amino-acid biosynthesis</keyword>
<dbReference type="InterPro" id="IPR036264">
    <property type="entry name" value="Bact_exopeptidase_dim_dom"/>
</dbReference>
<comment type="catalytic activity">
    <reaction evidence="9">
        <text>[amino-group carrier protein]-C-terminal-gamma-(L-ornithyl)-L-glutamate + H2O = [amino-group carrier protein]-C-terminal-L-glutamate + L-ornithine</text>
        <dbReference type="Rhea" id="RHEA:52676"/>
        <dbReference type="Rhea" id="RHEA-COMP:9693"/>
        <dbReference type="Rhea" id="RHEA-COMP:13328"/>
        <dbReference type="ChEBI" id="CHEBI:15377"/>
        <dbReference type="ChEBI" id="CHEBI:46911"/>
        <dbReference type="ChEBI" id="CHEBI:78525"/>
        <dbReference type="ChEBI" id="CHEBI:136763"/>
        <dbReference type="EC" id="3.5.1.132"/>
    </reaction>
</comment>
<name>A0A7C5TFI5_9CREN</name>
<dbReference type="UniPathway" id="UPA00068"/>
<feature type="binding site" evidence="9">
    <location>
        <position position="94"/>
    </location>
    <ligand>
        <name>Zn(2+)</name>
        <dbReference type="ChEBI" id="CHEBI:29105"/>
        <label>1</label>
    </ligand>
</feature>
<dbReference type="PANTHER" id="PTHR43808">
    <property type="entry name" value="ACETYLORNITHINE DEACETYLASE"/>
    <property type="match status" value="1"/>
</dbReference>
<organism evidence="10">
    <name type="scientific">Ignisphaera aggregans</name>
    <dbReference type="NCBI Taxonomy" id="334771"/>
    <lineage>
        <taxon>Archaea</taxon>
        <taxon>Thermoproteota</taxon>
        <taxon>Thermoprotei</taxon>
        <taxon>Desulfurococcales</taxon>
        <taxon>Desulfurococcaceae</taxon>
        <taxon>Ignisphaera</taxon>
    </lineage>
</organism>
<comment type="similarity">
    <text evidence="9">Belongs to the peptidase M20A family. LysK subfamily.</text>
</comment>
<dbReference type="EC" id="3.5.1.130" evidence="9"/>
<dbReference type="InterPro" id="IPR002933">
    <property type="entry name" value="Peptidase_M20"/>
</dbReference>
<keyword evidence="5 9" id="KW-0378">Hydrolase</keyword>
<dbReference type="HAMAP" id="MF_01120">
    <property type="entry name" value="LysK"/>
    <property type="match status" value="1"/>
</dbReference>
<sequence>MKNAYLTNLATDMLIDMLKAYSPTGEEYKAIEILKEYAEVLGYEEIYIDEVGNLVASYGSGDIPIAFIGHIDTVPGELPITFDGEKITGRGAIDAKGPLTALFIGVSQAKKYIDTKNFKIYSIAVVGEEGDSRGARNLINKGFKVYGSIIAEPSNNTGIVVGYRGSVKVKIQCSSSGGHTSSPMTENSACISLIENWNIISKNMNEFKYDKNSSALLYLHCGNNTRYNIYPRYGEMLIDIRVSVNESIESIVKFIESTVNKFKTCVYSILDYTPPVKVTPNNLVARSLIRAILKQGAKPKILYKLGTSDMNLLYPYVTQNIAAYGPGKSELSHSDKEEITVEELVHGVNIYRESVIELHNILYKTR</sequence>
<evidence type="ECO:0000256" key="3">
    <source>
        <dbReference type="ARBA" id="ARBA00022605"/>
    </source>
</evidence>
<evidence type="ECO:0000256" key="2">
    <source>
        <dbReference type="ARBA" id="ARBA00022571"/>
    </source>
</evidence>
<dbReference type="GO" id="GO:0008270">
    <property type="term" value="F:zinc ion binding"/>
    <property type="evidence" value="ECO:0007669"/>
    <property type="project" value="UniProtKB-UniRule"/>
</dbReference>
<dbReference type="GO" id="GO:0042450">
    <property type="term" value="P:L-arginine biosynthetic process via ornithine"/>
    <property type="evidence" value="ECO:0007669"/>
    <property type="project" value="UniProtKB-UniRule"/>
</dbReference>
<dbReference type="AlphaFoldDB" id="A0A7C5TFI5"/>
<dbReference type="InterPro" id="IPR001261">
    <property type="entry name" value="ArgE/DapE_CS"/>
</dbReference>
<gene>
    <name evidence="9" type="primary">lysK</name>
    <name evidence="10" type="ORF">ENM84_03115</name>
</gene>
<protein>
    <recommendedName>
        <fullName evidence="9">Putative [LysW]-lysine/[LysW]-ornithine hydrolase</fullName>
        <ecNumber evidence="9">3.5.1.130</ecNumber>
        <ecNumber evidence="9">3.5.1.132</ecNumber>
    </recommendedName>
</protein>